<dbReference type="STRING" id="1193682.BJP25_03180"/>
<dbReference type="GO" id="GO:0008933">
    <property type="term" value="F:peptidoglycan lytic transglycosylase activity"/>
    <property type="evidence" value="ECO:0007669"/>
    <property type="project" value="TreeGrafter"/>
</dbReference>
<dbReference type="Gene3D" id="1.10.530.10">
    <property type="match status" value="1"/>
</dbReference>
<dbReference type="Proteomes" id="UP000186040">
    <property type="component" value="Unassembled WGS sequence"/>
</dbReference>
<protein>
    <submittedName>
        <fullName evidence="1">Murein transglycosylase</fullName>
    </submittedName>
</protein>
<dbReference type="GO" id="GO:0009253">
    <property type="term" value="P:peptidoglycan catabolic process"/>
    <property type="evidence" value="ECO:0007669"/>
    <property type="project" value="TreeGrafter"/>
</dbReference>
<name>A0A1Q9LD85_9PSEU</name>
<keyword evidence="2" id="KW-1185">Reference proteome</keyword>
<dbReference type="InterPro" id="IPR043426">
    <property type="entry name" value="MltB-like"/>
</dbReference>
<dbReference type="PANTHER" id="PTHR30163:SF8">
    <property type="entry name" value="LYTIC MUREIN TRANSGLYCOSYLASE"/>
    <property type="match status" value="1"/>
</dbReference>
<sequence>MARVGALVVLLAFGTGAVVVVWKATEPQPPRPRAYRFAVPEVAVAPGTAAPTASPVPGNDRTAWVQRMADLTDMPARTVQAYVTAEDRTRAATPGCNLTWTTLAGVGRVESHHGEYDGTDVAQDGTLTKPIVGVPLDGSPGVQAIPDTDGGRLDGDPVWDRAVGSMQFLPATWARWSQRANADGQPPNPQNVDDAALTAARYLCASGGDLATGPGWWKAVLTYNASTKYARDVFSGAEAYARKSDEVVRGNR</sequence>
<proteinExistence type="predicted"/>
<dbReference type="EMBL" id="MKQR01000028">
    <property type="protein sequence ID" value="OLR89998.1"/>
    <property type="molecule type" value="Genomic_DNA"/>
</dbReference>
<dbReference type="InterPro" id="IPR023346">
    <property type="entry name" value="Lysozyme-like_dom_sf"/>
</dbReference>
<dbReference type="SUPFAM" id="SSF53955">
    <property type="entry name" value="Lysozyme-like"/>
    <property type="match status" value="1"/>
</dbReference>
<reference evidence="1 2" key="1">
    <citation type="submission" date="2016-10" db="EMBL/GenBank/DDBJ databases">
        <title>The Draft Genome Sequence of Actinokineospora bangkokensis 44EHWT reveals the biosynthetic pathway of antifungal compounds Thailandins with unusual extender unit butylmalonyl-CoA.</title>
        <authorList>
            <person name="Greule A."/>
            <person name="Intra B."/>
            <person name="Flemming S."/>
            <person name="Rommel M.G."/>
            <person name="Panbangred W."/>
            <person name="Bechthold A."/>
        </authorList>
    </citation>
    <scope>NUCLEOTIDE SEQUENCE [LARGE SCALE GENOMIC DNA]</scope>
    <source>
        <strain evidence="1 2">44EHW</strain>
    </source>
</reference>
<accession>A0A1Q9LD85</accession>
<organism evidence="1 2">
    <name type="scientific">Actinokineospora bangkokensis</name>
    <dbReference type="NCBI Taxonomy" id="1193682"/>
    <lineage>
        <taxon>Bacteria</taxon>
        <taxon>Bacillati</taxon>
        <taxon>Actinomycetota</taxon>
        <taxon>Actinomycetes</taxon>
        <taxon>Pseudonocardiales</taxon>
        <taxon>Pseudonocardiaceae</taxon>
        <taxon>Actinokineospora</taxon>
    </lineage>
</organism>
<dbReference type="AlphaFoldDB" id="A0A1Q9LD85"/>
<evidence type="ECO:0000313" key="1">
    <source>
        <dbReference type="EMBL" id="OLR89998.1"/>
    </source>
</evidence>
<comment type="caution">
    <text evidence="1">The sequence shown here is derived from an EMBL/GenBank/DDBJ whole genome shotgun (WGS) entry which is preliminary data.</text>
</comment>
<gene>
    <name evidence="1" type="ORF">BJP25_03180</name>
</gene>
<evidence type="ECO:0000313" key="2">
    <source>
        <dbReference type="Proteomes" id="UP000186040"/>
    </source>
</evidence>
<dbReference type="OrthoDB" id="9796191at2"/>
<dbReference type="PANTHER" id="PTHR30163">
    <property type="entry name" value="MEMBRANE-BOUND LYTIC MUREIN TRANSGLYCOSYLASE B"/>
    <property type="match status" value="1"/>
</dbReference>